<evidence type="ECO:0000256" key="1">
    <source>
        <dbReference type="SAM" id="MobiDB-lite"/>
    </source>
</evidence>
<organism evidence="2 3">
    <name type="scientific">Rhynchophorus ferrugineus</name>
    <name type="common">Red palm weevil</name>
    <name type="synonym">Curculio ferrugineus</name>
    <dbReference type="NCBI Taxonomy" id="354439"/>
    <lineage>
        <taxon>Eukaryota</taxon>
        <taxon>Metazoa</taxon>
        <taxon>Ecdysozoa</taxon>
        <taxon>Arthropoda</taxon>
        <taxon>Hexapoda</taxon>
        <taxon>Insecta</taxon>
        <taxon>Pterygota</taxon>
        <taxon>Neoptera</taxon>
        <taxon>Endopterygota</taxon>
        <taxon>Coleoptera</taxon>
        <taxon>Polyphaga</taxon>
        <taxon>Cucujiformia</taxon>
        <taxon>Curculionidae</taxon>
        <taxon>Dryophthorinae</taxon>
        <taxon>Rhynchophorus</taxon>
    </lineage>
</organism>
<feature type="compositionally biased region" description="Polar residues" evidence="1">
    <location>
        <begin position="1"/>
        <end position="11"/>
    </location>
</feature>
<name>A0A834MG13_RHYFE</name>
<protein>
    <submittedName>
        <fullName evidence="2">Uncharacterized protein</fullName>
    </submittedName>
</protein>
<proteinExistence type="predicted"/>
<gene>
    <name evidence="2" type="ORF">GWI33_005475</name>
</gene>
<sequence>MPTQLKATSTGEEYETRRSKLAVDGQVQSEVPTGNSKTLFRAIRRPGSTTFLSPCRDCTTAQRPARRNYREGIDLLNTN</sequence>
<dbReference type="Proteomes" id="UP000625711">
    <property type="component" value="Unassembled WGS sequence"/>
</dbReference>
<evidence type="ECO:0000313" key="2">
    <source>
        <dbReference type="EMBL" id="KAF7280816.1"/>
    </source>
</evidence>
<dbReference type="EMBL" id="JAACXV010000273">
    <property type="protein sequence ID" value="KAF7280816.1"/>
    <property type="molecule type" value="Genomic_DNA"/>
</dbReference>
<reference evidence="2" key="1">
    <citation type="submission" date="2020-08" db="EMBL/GenBank/DDBJ databases">
        <title>Genome sequencing and assembly of the red palm weevil Rhynchophorus ferrugineus.</title>
        <authorList>
            <person name="Dias G.B."/>
            <person name="Bergman C.M."/>
            <person name="Manee M."/>
        </authorList>
    </citation>
    <scope>NUCLEOTIDE SEQUENCE</scope>
    <source>
        <strain evidence="2">AA-2017</strain>
        <tissue evidence="2">Whole larva</tissue>
    </source>
</reference>
<keyword evidence="3" id="KW-1185">Reference proteome</keyword>
<feature type="region of interest" description="Disordered" evidence="1">
    <location>
        <begin position="1"/>
        <end position="33"/>
    </location>
</feature>
<comment type="caution">
    <text evidence="2">The sequence shown here is derived from an EMBL/GenBank/DDBJ whole genome shotgun (WGS) entry which is preliminary data.</text>
</comment>
<accession>A0A834MG13</accession>
<dbReference type="AlphaFoldDB" id="A0A834MG13"/>
<evidence type="ECO:0000313" key="3">
    <source>
        <dbReference type="Proteomes" id="UP000625711"/>
    </source>
</evidence>